<dbReference type="EMBL" id="JAAONZ010000001">
    <property type="protein sequence ID" value="NHO64345.1"/>
    <property type="molecule type" value="Genomic_DNA"/>
</dbReference>
<evidence type="ECO:0000313" key="3">
    <source>
        <dbReference type="Proteomes" id="UP000787472"/>
    </source>
</evidence>
<name>A0A9E5JT20_9GAMM</name>
<dbReference type="PRINTS" id="PR00081">
    <property type="entry name" value="GDHRDH"/>
</dbReference>
<accession>A0A9E5JT20</accession>
<protein>
    <submittedName>
        <fullName evidence="2">3-hydroxybutyrate dehydrogenase</fullName>
        <ecNumber evidence="2">1.1.1.30</ecNumber>
    </submittedName>
</protein>
<dbReference type="Gene3D" id="3.40.50.720">
    <property type="entry name" value="NAD(P)-binding Rossmann-like Domain"/>
    <property type="match status" value="1"/>
</dbReference>
<gene>
    <name evidence="2" type="ORF">G8770_02130</name>
</gene>
<dbReference type="InterPro" id="IPR011294">
    <property type="entry name" value="3-OHbutyrate_DH"/>
</dbReference>
<keyword evidence="3" id="KW-1185">Reference proteome</keyword>
<dbReference type="GO" id="GO:0003858">
    <property type="term" value="F:3-hydroxybutyrate dehydrogenase activity"/>
    <property type="evidence" value="ECO:0007669"/>
    <property type="project" value="UniProtKB-EC"/>
</dbReference>
<dbReference type="InterPro" id="IPR036291">
    <property type="entry name" value="NAD(P)-bd_dom_sf"/>
</dbReference>
<dbReference type="RefSeq" id="WP_167181257.1">
    <property type="nucleotide sequence ID" value="NZ_JAAONZ010000001.1"/>
</dbReference>
<dbReference type="GO" id="GO:0032787">
    <property type="term" value="P:monocarboxylic acid metabolic process"/>
    <property type="evidence" value="ECO:0007669"/>
    <property type="project" value="UniProtKB-ARBA"/>
</dbReference>
<dbReference type="PRINTS" id="PR00080">
    <property type="entry name" value="SDRFAMILY"/>
</dbReference>
<dbReference type="EC" id="1.1.1.30" evidence="2"/>
<dbReference type="AlphaFoldDB" id="A0A9E5JT20"/>
<comment type="similarity">
    <text evidence="1">Belongs to the short-chain dehydrogenases/reductases (SDR) family.</text>
</comment>
<dbReference type="InterPro" id="IPR002347">
    <property type="entry name" value="SDR_fam"/>
</dbReference>
<evidence type="ECO:0000313" key="2">
    <source>
        <dbReference type="EMBL" id="NHO64345.1"/>
    </source>
</evidence>
<dbReference type="PANTHER" id="PTHR42879:SF2">
    <property type="entry name" value="3-OXOACYL-[ACYL-CARRIER-PROTEIN] REDUCTASE FABG"/>
    <property type="match status" value="1"/>
</dbReference>
<dbReference type="Proteomes" id="UP000787472">
    <property type="component" value="Unassembled WGS sequence"/>
</dbReference>
<dbReference type="NCBIfam" id="NF009093">
    <property type="entry name" value="PRK12429.1"/>
    <property type="match status" value="1"/>
</dbReference>
<keyword evidence="2" id="KW-0560">Oxidoreductase</keyword>
<dbReference type="NCBIfam" id="TIGR01963">
    <property type="entry name" value="PHB_DH"/>
    <property type="match status" value="1"/>
</dbReference>
<reference evidence="2" key="1">
    <citation type="submission" date="2020-03" db="EMBL/GenBank/DDBJ databases">
        <authorList>
            <person name="Guo F."/>
        </authorList>
    </citation>
    <scope>NUCLEOTIDE SEQUENCE</scope>
    <source>
        <strain evidence="2">JCM 30134</strain>
    </source>
</reference>
<proteinExistence type="inferred from homology"/>
<organism evidence="2 3">
    <name type="scientific">Pseudomaricurvus hydrocarbonicus</name>
    <dbReference type="NCBI Taxonomy" id="1470433"/>
    <lineage>
        <taxon>Bacteria</taxon>
        <taxon>Pseudomonadati</taxon>
        <taxon>Pseudomonadota</taxon>
        <taxon>Gammaproteobacteria</taxon>
        <taxon>Cellvibrionales</taxon>
        <taxon>Cellvibrionaceae</taxon>
        <taxon>Pseudomaricurvus</taxon>
    </lineage>
</organism>
<sequence>MSERETRGRSGIVLQTELKSKVAVVTGSTSGIGLAVAESLAQAGCQVMLNGFGEEAAIQQLQSRLSEQYGVAVGYSPADVACPEAVAMMIRDTQEQFGGVDILVNNAGVQHVAAVEDFPAQQWDKIIAVNLSSAFHAIQQVLPGMKARGWGRIINVASIHGLVASPYKSAYVAAKHGVIGLTKTVALETAKAGVTCNAICPGYVLTPLVENQIADTARARGLTEQQVMEDVLLGSQPTKRFTSVEDIAAMAVFLCGPASTNITGSVQVLDGGYTAM</sequence>
<comment type="caution">
    <text evidence="2">The sequence shown here is derived from an EMBL/GenBank/DDBJ whole genome shotgun (WGS) entry which is preliminary data.</text>
</comment>
<dbReference type="InterPro" id="IPR050259">
    <property type="entry name" value="SDR"/>
</dbReference>
<dbReference type="FunFam" id="3.40.50.720:FF:000084">
    <property type="entry name" value="Short-chain dehydrogenase reductase"/>
    <property type="match status" value="1"/>
</dbReference>
<dbReference type="Pfam" id="PF13561">
    <property type="entry name" value="adh_short_C2"/>
    <property type="match status" value="1"/>
</dbReference>
<dbReference type="PANTHER" id="PTHR42879">
    <property type="entry name" value="3-OXOACYL-(ACYL-CARRIER-PROTEIN) REDUCTASE"/>
    <property type="match status" value="1"/>
</dbReference>
<dbReference type="SUPFAM" id="SSF51735">
    <property type="entry name" value="NAD(P)-binding Rossmann-fold domains"/>
    <property type="match status" value="1"/>
</dbReference>
<dbReference type="InterPro" id="IPR020904">
    <property type="entry name" value="Sc_DH/Rdtase_CS"/>
</dbReference>
<dbReference type="PROSITE" id="PS00061">
    <property type="entry name" value="ADH_SHORT"/>
    <property type="match status" value="1"/>
</dbReference>
<evidence type="ECO:0000256" key="1">
    <source>
        <dbReference type="ARBA" id="ARBA00006484"/>
    </source>
</evidence>